<dbReference type="PANTHER" id="PTHR30065">
    <property type="entry name" value="FLAGELLAR BIOSYNTHETIC PROTEIN FLIR"/>
    <property type="match status" value="1"/>
</dbReference>
<dbReference type="PANTHER" id="PTHR30065:SF1">
    <property type="entry name" value="SURFACE PRESENTATION OF ANTIGENS PROTEIN SPAR"/>
    <property type="match status" value="1"/>
</dbReference>
<feature type="transmembrane region" description="Helical" evidence="7">
    <location>
        <begin position="179"/>
        <end position="204"/>
    </location>
</feature>
<feature type="transmembrane region" description="Helical" evidence="7">
    <location>
        <begin position="124"/>
        <end position="147"/>
    </location>
</feature>
<reference evidence="8" key="1">
    <citation type="journal article" date="2021" name="PeerJ">
        <title>Extensive microbial diversity within the chicken gut microbiome revealed by metagenomics and culture.</title>
        <authorList>
            <person name="Gilroy R."/>
            <person name="Ravi A."/>
            <person name="Getino M."/>
            <person name="Pursley I."/>
            <person name="Horton D.L."/>
            <person name="Alikhan N.F."/>
            <person name="Baker D."/>
            <person name="Gharbi K."/>
            <person name="Hall N."/>
            <person name="Watson M."/>
            <person name="Adriaenssens E.M."/>
            <person name="Foster-Nyarko E."/>
            <person name="Jarju S."/>
            <person name="Secka A."/>
            <person name="Antonio M."/>
            <person name="Oren A."/>
            <person name="Chaudhuri R.R."/>
            <person name="La Ragione R."/>
            <person name="Hildebrand F."/>
            <person name="Pallen M.J."/>
        </authorList>
    </citation>
    <scope>NUCLEOTIDE SEQUENCE</scope>
    <source>
        <strain evidence="8">CHK186-16707</strain>
    </source>
</reference>
<keyword evidence="4 7" id="KW-0812">Transmembrane</keyword>
<evidence type="ECO:0000256" key="2">
    <source>
        <dbReference type="ARBA" id="ARBA00009772"/>
    </source>
</evidence>
<keyword evidence="6 7" id="KW-0472">Membrane</keyword>
<proteinExistence type="inferred from homology"/>
<feature type="transmembrane region" description="Helical" evidence="7">
    <location>
        <begin position="12"/>
        <end position="31"/>
    </location>
</feature>
<feature type="transmembrane region" description="Helical" evidence="7">
    <location>
        <begin position="43"/>
        <end position="62"/>
    </location>
</feature>
<evidence type="ECO:0000313" key="9">
    <source>
        <dbReference type="Proteomes" id="UP000824225"/>
    </source>
</evidence>
<comment type="similarity">
    <text evidence="2">Belongs to the FliR/MopE/SpaR family.</text>
</comment>
<evidence type="ECO:0000256" key="5">
    <source>
        <dbReference type="ARBA" id="ARBA00022989"/>
    </source>
</evidence>
<dbReference type="GO" id="GO:0005886">
    <property type="term" value="C:plasma membrane"/>
    <property type="evidence" value="ECO:0007669"/>
    <property type="project" value="UniProtKB-SubCell"/>
</dbReference>
<feature type="transmembrane region" description="Helical" evidence="7">
    <location>
        <begin position="101"/>
        <end position="118"/>
    </location>
</feature>
<keyword evidence="8" id="KW-0966">Cell projection</keyword>
<evidence type="ECO:0000313" key="8">
    <source>
        <dbReference type="EMBL" id="HJA08651.1"/>
    </source>
</evidence>
<keyword evidence="5 7" id="KW-1133">Transmembrane helix</keyword>
<dbReference type="Proteomes" id="UP000824225">
    <property type="component" value="Unassembled WGS sequence"/>
</dbReference>
<evidence type="ECO:0000256" key="4">
    <source>
        <dbReference type="ARBA" id="ARBA00022692"/>
    </source>
</evidence>
<feature type="transmembrane region" description="Helical" evidence="7">
    <location>
        <begin position="68"/>
        <end position="92"/>
    </location>
</feature>
<evidence type="ECO:0000256" key="3">
    <source>
        <dbReference type="ARBA" id="ARBA00022475"/>
    </source>
</evidence>
<evidence type="ECO:0000256" key="6">
    <source>
        <dbReference type="ARBA" id="ARBA00023136"/>
    </source>
</evidence>
<reference evidence="8" key="2">
    <citation type="submission" date="2021-04" db="EMBL/GenBank/DDBJ databases">
        <authorList>
            <person name="Gilroy R."/>
        </authorList>
    </citation>
    <scope>NUCLEOTIDE SEQUENCE</scope>
    <source>
        <strain evidence="8">CHK186-16707</strain>
    </source>
</reference>
<evidence type="ECO:0000256" key="1">
    <source>
        <dbReference type="ARBA" id="ARBA00004651"/>
    </source>
</evidence>
<dbReference type="EMBL" id="DXAN01000019">
    <property type="protein sequence ID" value="HJA08651.1"/>
    <property type="molecule type" value="Genomic_DNA"/>
</dbReference>
<comment type="caution">
    <text evidence="8">The sequence shown here is derived from an EMBL/GenBank/DDBJ whole genome shotgun (WGS) entry which is preliminary data.</text>
</comment>
<dbReference type="PRINTS" id="PR00953">
    <property type="entry name" value="TYPE3IMRPROT"/>
</dbReference>
<organism evidence="8 9">
    <name type="scientific">Candidatus Mailhella merdigallinarum</name>
    <dbReference type="NCBI Taxonomy" id="2838658"/>
    <lineage>
        <taxon>Bacteria</taxon>
        <taxon>Pseudomonadati</taxon>
        <taxon>Thermodesulfobacteriota</taxon>
        <taxon>Desulfovibrionia</taxon>
        <taxon>Desulfovibrionales</taxon>
        <taxon>Desulfovibrionaceae</taxon>
        <taxon>Mailhella</taxon>
    </lineage>
</organism>
<keyword evidence="8" id="KW-0282">Flagellum</keyword>
<dbReference type="InterPro" id="IPR002010">
    <property type="entry name" value="T3SS_IM_R"/>
</dbReference>
<protein>
    <submittedName>
        <fullName evidence="8">Flagellar biosynthetic protein FliR</fullName>
    </submittedName>
</protein>
<keyword evidence="3" id="KW-1003">Cell membrane</keyword>
<dbReference type="GO" id="GO:0006605">
    <property type="term" value="P:protein targeting"/>
    <property type="evidence" value="ECO:0007669"/>
    <property type="project" value="InterPro"/>
</dbReference>
<gene>
    <name evidence="8" type="ORF">H9962_05620</name>
</gene>
<comment type="subcellular location">
    <subcellularLocation>
        <location evidence="1">Cell membrane</location>
        <topology evidence="1">Multi-pass membrane protein</topology>
    </subcellularLocation>
</comment>
<name>A0A9D2HED2_9BACT</name>
<dbReference type="AlphaFoldDB" id="A0A9D2HED2"/>
<accession>A0A9D2HED2</accession>
<sequence>MDIFHFDPAALLSFLLTFLRVSLIIFMLPVFGVDGLPNQWKAAFCLVFTVAVWPMVNLPGAAMPAHPFGVALLILGELVLGLILGLAVRFFFAGIQAGGELVAMQVGFSMITFADPAGGGQTGVIAHLLYTVALLIFLSLDGHLYLLRAFVETFRYIPAGGLLLTDSIFRQMLNLAGMMYALTIKVIAPVMAALFLVELALALMSRAAPQVHIMEVGFPLKIAVGFFFVAMLFGMLSQDVRQYILGLDSLFINLLRAMSPGPQ</sequence>
<dbReference type="Pfam" id="PF01311">
    <property type="entry name" value="Bac_export_1"/>
    <property type="match status" value="1"/>
</dbReference>
<feature type="transmembrane region" description="Helical" evidence="7">
    <location>
        <begin position="216"/>
        <end position="236"/>
    </location>
</feature>
<keyword evidence="8" id="KW-0969">Cilium</keyword>
<evidence type="ECO:0000256" key="7">
    <source>
        <dbReference type="SAM" id="Phobius"/>
    </source>
</evidence>